<dbReference type="OrthoDB" id="444135at2759"/>
<dbReference type="Pfam" id="PF22935">
    <property type="entry name" value="RM44_endonuclase"/>
    <property type="match status" value="1"/>
</dbReference>
<evidence type="ECO:0000259" key="1">
    <source>
        <dbReference type="Pfam" id="PF22935"/>
    </source>
</evidence>
<dbReference type="GeneID" id="108677897"/>
<name>A0A8B7P6A7_HYAAZ</name>
<dbReference type="SUPFAM" id="SSF69065">
    <property type="entry name" value="RNase III domain-like"/>
    <property type="match status" value="1"/>
</dbReference>
<reference evidence="3" key="1">
    <citation type="submission" date="2025-08" db="UniProtKB">
        <authorList>
            <consortium name="RefSeq"/>
        </authorList>
    </citation>
    <scope>IDENTIFICATION</scope>
    <source>
        <tissue evidence="3">Whole organism</tissue>
    </source>
</reference>
<accession>A0A8B7P6A7</accession>
<dbReference type="GO" id="GO:0006396">
    <property type="term" value="P:RNA processing"/>
    <property type="evidence" value="ECO:0007669"/>
    <property type="project" value="InterPro"/>
</dbReference>
<keyword evidence="2" id="KW-1185">Reference proteome</keyword>
<dbReference type="OMA" id="EARCRSK"/>
<dbReference type="Gene3D" id="1.10.1520.10">
    <property type="entry name" value="Ribonuclease III domain"/>
    <property type="match status" value="1"/>
</dbReference>
<dbReference type="InterPro" id="IPR036389">
    <property type="entry name" value="RNase_III_sf"/>
</dbReference>
<dbReference type="RefSeq" id="XP_018021694.2">
    <property type="nucleotide sequence ID" value="XM_018166205.2"/>
</dbReference>
<organism evidence="2 3">
    <name type="scientific">Hyalella azteca</name>
    <name type="common">Amphipod</name>
    <dbReference type="NCBI Taxonomy" id="294128"/>
    <lineage>
        <taxon>Eukaryota</taxon>
        <taxon>Metazoa</taxon>
        <taxon>Ecdysozoa</taxon>
        <taxon>Arthropoda</taxon>
        <taxon>Crustacea</taxon>
        <taxon>Multicrustacea</taxon>
        <taxon>Malacostraca</taxon>
        <taxon>Eumalacostraca</taxon>
        <taxon>Peracarida</taxon>
        <taxon>Amphipoda</taxon>
        <taxon>Senticaudata</taxon>
        <taxon>Talitrida</taxon>
        <taxon>Talitroidea</taxon>
        <taxon>Hyalellidae</taxon>
        <taxon>Hyalella</taxon>
    </lineage>
</organism>
<dbReference type="KEGG" id="hazt:108677897"/>
<dbReference type="GO" id="GO:0004525">
    <property type="term" value="F:ribonuclease III activity"/>
    <property type="evidence" value="ECO:0007669"/>
    <property type="project" value="InterPro"/>
</dbReference>
<dbReference type="InterPro" id="IPR055189">
    <property type="entry name" value="RM44_endonuclase"/>
</dbReference>
<dbReference type="AlphaFoldDB" id="A0A8B7P6A7"/>
<gene>
    <name evidence="3" type="primary">LOC108677897</name>
</gene>
<evidence type="ECO:0000313" key="2">
    <source>
        <dbReference type="Proteomes" id="UP000694843"/>
    </source>
</evidence>
<sequence length="201" mass="23264">MLPIQLSLTRIGCCWCKQQSWKLEALNSVLVRGTVRGFSSTSEARCRSKWVMPYFMELKRRNDEMLRRGHTVEKVRSTFIEWNLDAELYAFGARLQEEFDRKVLVTALMDRSYLARQQELLQVPSEGLESNEALASEGKALIMRHSADFVARVWPSIPLEAQQSLVDYLISEENLTDFGRSLGLRDLIFFEVLTPPRTWSL</sequence>
<feature type="domain" description="Large ribosomal subunit protein mL44 endonuclease" evidence="1">
    <location>
        <begin position="83"/>
        <end position="195"/>
    </location>
</feature>
<evidence type="ECO:0000313" key="3">
    <source>
        <dbReference type="RefSeq" id="XP_018021694.2"/>
    </source>
</evidence>
<proteinExistence type="predicted"/>
<protein>
    <submittedName>
        <fullName evidence="3">Ribosomal protein L44, mitochondrial-like</fullName>
    </submittedName>
</protein>
<dbReference type="Proteomes" id="UP000694843">
    <property type="component" value="Unplaced"/>
</dbReference>